<dbReference type="InterPro" id="IPR036397">
    <property type="entry name" value="RNaseH_sf"/>
</dbReference>
<reference evidence="2" key="2">
    <citation type="journal article" date="2024" name="Plant">
        <title>Genomic evolution and insights into agronomic trait innovations of Sesamum species.</title>
        <authorList>
            <person name="Miao H."/>
            <person name="Wang L."/>
            <person name="Qu L."/>
            <person name="Liu H."/>
            <person name="Sun Y."/>
            <person name="Le M."/>
            <person name="Wang Q."/>
            <person name="Wei S."/>
            <person name="Zheng Y."/>
            <person name="Lin W."/>
            <person name="Duan Y."/>
            <person name="Cao H."/>
            <person name="Xiong S."/>
            <person name="Wang X."/>
            <person name="Wei L."/>
            <person name="Li C."/>
            <person name="Ma Q."/>
            <person name="Ju M."/>
            <person name="Zhao R."/>
            <person name="Li G."/>
            <person name="Mu C."/>
            <person name="Tian Q."/>
            <person name="Mei H."/>
            <person name="Zhang T."/>
            <person name="Gao T."/>
            <person name="Zhang H."/>
        </authorList>
    </citation>
    <scope>NUCLEOTIDE SEQUENCE</scope>
    <source>
        <strain evidence="2">G02</strain>
    </source>
</reference>
<dbReference type="InterPro" id="IPR012337">
    <property type="entry name" value="RNaseH-like_sf"/>
</dbReference>
<dbReference type="GO" id="GO:0004523">
    <property type="term" value="F:RNA-DNA hybrid ribonuclease activity"/>
    <property type="evidence" value="ECO:0007669"/>
    <property type="project" value="InterPro"/>
</dbReference>
<dbReference type="SUPFAM" id="SSF53098">
    <property type="entry name" value="Ribonuclease H-like"/>
    <property type="match status" value="1"/>
</dbReference>
<evidence type="ECO:0000259" key="1">
    <source>
        <dbReference type="PROSITE" id="PS50879"/>
    </source>
</evidence>
<dbReference type="PROSITE" id="PS50879">
    <property type="entry name" value="RNASE_H_1"/>
    <property type="match status" value="1"/>
</dbReference>
<name>A0AAW2JCE8_SESRA</name>
<dbReference type="PANTHER" id="PTHR47723:SF23">
    <property type="entry name" value="REVERSE TRANSCRIPTASE-LIKE PROTEIN"/>
    <property type="match status" value="1"/>
</dbReference>
<dbReference type="EMBL" id="JACGWJ010000446">
    <property type="protein sequence ID" value="KAL0292276.1"/>
    <property type="molecule type" value="Genomic_DNA"/>
</dbReference>
<dbReference type="Gene3D" id="3.30.420.10">
    <property type="entry name" value="Ribonuclease H-like superfamily/Ribonuclease H"/>
    <property type="match status" value="1"/>
</dbReference>
<reference evidence="2" key="1">
    <citation type="submission" date="2020-06" db="EMBL/GenBank/DDBJ databases">
        <authorList>
            <person name="Li T."/>
            <person name="Hu X."/>
            <person name="Zhang T."/>
            <person name="Song X."/>
            <person name="Zhang H."/>
            <person name="Dai N."/>
            <person name="Sheng W."/>
            <person name="Hou X."/>
            <person name="Wei L."/>
        </authorList>
    </citation>
    <scope>NUCLEOTIDE SEQUENCE</scope>
    <source>
        <strain evidence="2">G02</strain>
        <tissue evidence="2">Leaf</tissue>
    </source>
</reference>
<organism evidence="2">
    <name type="scientific">Sesamum radiatum</name>
    <name type="common">Black benniseed</name>
    <dbReference type="NCBI Taxonomy" id="300843"/>
    <lineage>
        <taxon>Eukaryota</taxon>
        <taxon>Viridiplantae</taxon>
        <taxon>Streptophyta</taxon>
        <taxon>Embryophyta</taxon>
        <taxon>Tracheophyta</taxon>
        <taxon>Spermatophyta</taxon>
        <taxon>Magnoliopsida</taxon>
        <taxon>eudicotyledons</taxon>
        <taxon>Gunneridae</taxon>
        <taxon>Pentapetalae</taxon>
        <taxon>asterids</taxon>
        <taxon>lamiids</taxon>
        <taxon>Lamiales</taxon>
        <taxon>Pedaliaceae</taxon>
        <taxon>Sesamum</taxon>
    </lineage>
</organism>
<dbReference type="InterPro" id="IPR002156">
    <property type="entry name" value="RNaseH_domain"/>
</dbReference>
<proteinExistence type="predicted"/>
<evidence type="ECO:0000313" key="2">
    <source>
        <dbReference type="EMBL" id="KAL0292276.1"/>
    </source>
</evidence>
<dbReference type="AlphaFoldDB" id="A0AAW2JCE8"/>
<protein>
    <recommendedName>
        <fullName evidence="1">RNase H type-1 domain-containing protein</fullName>
    </recommendedName>
</protein>
<dbReference type="GO" id="GO:0003676">
    <property type="term" value="F:nucleic acid binding"/>
    <property type="evidence" value="ECO:0007669"/>
    <property type="project" value="InterPro"/>
</dbReference>
<dbReference type="InterPro" id="IPR053151">
    <property type="entry name" value="RNase_H-like"/>
</dbReference>
<dbReference type="PANTHER" id="PTHR47723">
    <property type="entry name" value="OS05G0353850 PROTEIN"/>
    <property type="match status" value="1"/>
</dbReference>
<gene>
    <name evidence="2" type="ORF">Sradi_6995100</name>
</gene>
<feature type="domain" description="RNase H type-1" evidence="1">
    <location>
        <begin position="75"/>
        <end position="204"/>
    </location>
</feature>
<comment type="caution">
    <text evidence="2">The sequence shown here is derived from an EMBL/GenBank/DDBJ whole genome shotgun (WGS) entry which is preliminary data.</text>
</comment>
<sequence>MVYMDAANAAKYDEVQFLTNSIIFEVQRHLRTLYATRILTSTQWKGDLYRAVAMDFVFRPTILWDPRVVCWTTPSPTWFKLNSDGSSLGNSGPTGAAGIIRDAEGPVHLAYHDALGTTTSVIAELTVVWRGLELVLPHGLAPVVVEVDATTVIQLLQSRASGKWEVQDLIMRIIQIQQVLGLYVRHIFREANGATDHLAKEAASLQLTWVLHPGDNTGALRGILRLDRLGIPHLRQRR</sequence>
<dbReference type="Pfam" id="PF13456">
    <property type="entry name" value="RVT_3"/>
    <property type="match status" value="1"/>
</dbReference>
<dbReference type="CDD" id="cd06222">
    <property type="entry name" value="RNase_H_like"/>
    <property type="match status" value="1"/>
</dbReference>
<accession>A0AAW2JCE8</accession>
<dbReference type="InterPro" id="IPR044730">
    <property type="entry name" value="RNase_H-like_dom_plant"/>
</dbReference>